<dbReference type="GO" id="GO:0000978">
    <property type="term" value="F:RNA polymerase II cis-regulatory region sequence-specific DNA binding"/>
    <property type="evidence" value="ECO:0007669"/>
    <property type="project" value="TreeGrafter"/>
</dbReference>
<evidence type="ECO:0000313" key="8">
    <source>
        <dbReference type="Proteomes" id="UP000663825"/>
    </source>
</evidence>
<organism evidence="7 8">
    <name type="scientific">Rotaria socialis</name>
    <dbReference type="NCBI Taxonomy" id="392032"/>
    <lineage>
        <taxon>Eukaryota</taxon>
        <taxon>Metazoa</taxon>
        <taxon>Spiralia</taxon>
        <taxon>Gnathifera</taxon>
        <taxon>Rotifera</taxon>
        <taxon>Eurotatoria</taxon>
        <taxon>Bdelloidea</taxon>
        <taxon>Philodinida</taxon>
        <taxon>Philodinidae</taxon>
        <taxon>Rotaria</taxon>
    </lineage>
</organism>
<dbReference type="GO" id="GO:0005509">
    <property type="term" value="F:calcium ion binding"/>
    <property type="evidence" value="ECO:0007669"/>
    <property type="project" value="InterPro"/>
</dbReference>
<dbReference type="PANTHER" id="PTHR45614">
    <property type="entry name" value="MYB PROTEIN-RELATED"/>
    <property type="match status" value="1"/>
</dbReference>
<dbReference type="InterPro" id="IPR002048">
    <property type="entry name" value="EF_hand_dom"/>
</dbReference>
<dbReference type="PROSITE" id="PS50007">
    <property type="entry name" value="PIPLC_X_DOMAIN"/>
    <property type="match status" value="1"/>
</dbReference>
<dbReference type="CDD" id="cd00167">
    <property type="entry name" value="SANT"/>
    <property type="match status" value="3"/>
</dbReference>
<protein>
    <submittedName>
        <fullName evidence="7">Uncharacterized protein</fullName>
    </submittedName>
</protein>
<evidence type="ECO:0000256" key="3">
    <source>
        <dbReference type="SAM" id="MobiDB-lite"/>
    </source>
</evidence>
<dbReference type="SMART" id="SM00054">
    <property type="entry name" value="EFh"/>
    <property type="match status" value="4"/>
</dbReference>
<evidence type="ECO:0000256" key="2">
    <source>
        <dbReference type="ARBA" id="ARBA00023125"/>
    </source>
</evidence>
<dbReference type="SUPFAM" id="SSF47473">
    <property type="entry name" value="EF-hand"/>
    <property type="match status" value="2"/>
</dbReference>
<evidence type="ECO:0000256" key="1">
    <source>
        <dbReference type="ARBA" id="ARBA00022737"/>
    </source>
</evidence>
<feature type="domain" description="HTH myb-type" evidence="6">
    <location>
        <begin position="1044"/>
        <end position="1099"/>
    </location>
</feature>
<dbReference type="EMBL" id="CAJNXB010004778">
    <property type="protein sequence ID" value="CAF3392120.1"/>
    <property type="molecule type" value="Genomic_DNA"/>
</dbReference>
<feature type="domain" description="Myb-like" evidence="4">
    <location>
        <begin position="1044"/>
        <end position="1095"/>
    </location>
</feature>
<feature type="compositionally biased region" description="Basic and acidic residues" evidence="3">
    <location>
        <begin position="366"/>
        <end position="386"/>
    </location>
</feature>
<feature type="region of interest" description="Disordered" evidence="3">
    <location>
        <begin position="324"/>
        <end position="399"/>
    </location>
</feature>
<dbReference type="PROSITE" id="PS50090">
    <property type="entry name" value="MYB_LIKE"/>
    <property type="match status" value="3"/>
</dbReference>
<gene>
    <name evidence="7" type="ORF">TIS948_LOCUS26941</name>
</gene>
<feature type="domain" description="Myb-like" evidence="4">
    <location>
        <begin position="1096"/>
        <end position="1146"/>
    </location>
</feature>
<dbReference type="InterPro" id="IPR011992">
    <property type="entry name" value="EF-hand-dom_pair"/>
</dbReference>
<reference evidence="7" key="1">
    <citation type="submission" date="2021-02" db="EMBL/GenBank/DDBJ databases">
        <authorList>
            <person name="Nowell W R."/>
        </authorList>
    </citation>
    <scope>NUCLEOTIDE SEQUENCE</scope>
</reference>
<evidence type="ECO:0000313" key="7">
    <source>
        <dbReference type="EMBL" id="CAF3392120.1"/>
    </source>
</evidence>
<keyword evidence="2" id="KW-0238">DNA-binding</keyword>
<dbReference type="Gene3D" id="1.10.238.10">
    <property type="entry name" value="EF-hand"/>
    <property type="match status" value="3"/>
</dbReference>
<dbReference type="OrthoDB" id="26525at2759"/>
<dbReference type="PROSITE" id="PS50222">
    <property type="entry name" value="EF_HAND_2"/>
    <property type="match status" value="3"/>
</dbReference>
<dbReference type="CDD" id="cd00051">
    <property type="entry name" value="EFh"/>
    <property type="match status" value="1"/>
</dbReference>
<proteinExistence type="predicted"/>
<evidence type="ECO:0000259" key="4">
    <source>
        <dbReference type="PROSITE" id="PS50090"/>
    </source>
</evidence>
<dbReference type="GO" id="GO:0005634">
    <property type="term" value="C:nucleus"/>
    <property type="evidence" value="ECO:0007669"/>
    <property type="project" value="TreeGrafter"/>
</dbReference>
<feature type="region of interest" description="Disordered" evidence="3">
    <location>
        <begin position="43"/>
        <end position="76"/>
    </location>
</feature>
<dbReference type="Pfam" id="PF13921">
    <property type="entry name" value="Myb_DNA-bind_6"/>
    <property type="match status" value="1"/>
</dbReference>
<dbReference type="Proteomes" id="UP000663825">
    <property type="component" value="Unassembled WGS sequence"/>
</dbReference>
<keyword evidence="1" id="KW-0677">Repeat</keyword>
<feature type="domain" description="HTH myb-type" evidence="6">
    <location>
        <begin position="997"/>
        <end position="1043"/>
    </location>
</feature>
<sequence length="1542" mass="179506">MAAALSASFSVGDMCQEKFRRAMHPQQSIPPLRRERTTMDEQITRKNQTRPTYSHELPGRSAAFSGEKQYDRRQASTQVRSAKSNEIFHLIDRKLQTGVHGVRHMFRSNDHNQEGKLSKEAFRRVLMQLCGYINVDEWEKVCKMFHINERDDTITFQEFLSYFPENEKVKRELTLYQIDHRTSSLLTLSQNVTSFQQLSNKNNLPKLTANYCFSLMKTRCRDPSFSPNDYIPYDCLNDGVIMRDHLKTILENFKLDDITDNEKEFQKLWLKFDLDNVGMVRTNIFLRLLNYRVNLADEIDANIQTLVTRSGAAGIIDRRTSSTSASVSGLSPLRKHRRSLANNSREYNHRILESKHRAPSPTALGERLDETSHSIEKHSNDDHESSNKSSPATNSTTREISTKFRTLVHQHRKMVKQLNENDEFLPFFDRKVNEGYFCLKTVFAYLDSNQTNYINKEQFIAALNQFDIPITLENIDSFLRKHRHTILKTINGENVIDYSAFLKYFQDRSDASFLAQTLNIFRKEKAIPTKSEFSNIENGVIDLLHHVFLSLTAAFKYISNDIEDLCPEHELFLILKKELGIADSYRFTDKQKNELYTLLNCTDHMKHKQQLPYKRLLYFLSKTTIPHGKERNIEKKQEKFIEKKEEKFNEQKEERIIQKKVEKTDLAPIRTSSYIEKTLNDLIRLRMHTFTKVFSRIDQPRTDKINKEQFLEVLEQMGTDLTQAEVDVVWSASDFPLEKSVPFPNLIRQMTMFNREDSQMMLNRFLVHRSRSIHDRQMPSTARSAVSISSRAISSSARISSLSSDAQSTDYHETFNRILPYIRQNYNKIKRDLLQKDPTASGLIDFLTIQNILQHYSVPINDEELGLLVRLDNPHNGSNIQYPFFIRKYHPDGPLMKSSPWSRVHPVYEQLIQKLHSKHPSKEVYDQRTQSPRDLKCLIRLIHSYDKPRKDEKNFIIRMIKNRASSSRSSSTEDESDHDENLFQVKKVSSRKKSYKKWIKDEDDRLKEFINLNGGMKDWSRISKYVGNGRTDAQCQHRWERFLDPSITKGPWTDEEDKKVIELVRDYGARQWSLIAKELKGRVGKQCRERWHNHLNPAINKNPWTNDENLLLFILHQHFGNKWAEIAKYFNGRSDNSIKNHWNSSMKKKFELEVSNLKRQGLEWSALIPPDFPWPKLNRPSSVRRPLGTITNRVQRSSTKRASRTITLSASPAPPVKSEPHSPSVNNDNTNHRFYPLTDHNSLNALSPHHLTTAYSDHLQPISSSQTSSDIQPECSSQNLEHLFYCTPPSPVKQLPMLSSCADYTTSSQNSQTNHHIPLFPSSIEYYPVHPPSRSSSMPVFTCATSPHLTILPADTTNHNETRNTFTTDDSFTLSFSSQNEIKQENEHLLIELTQSQQSHDIVVSPKTISNTSSPSKHCVLNTPERLDQPHQIHLTEQDWFNDFLAYPDPQTTTQTENILSARPTIVRRNKRLDKYQSTVVETKKRENFSKNLFTSSKKLKEELGYDPTYTEILMGQTRDQRHMTEQARRYLSCSSLNNYNI</sequence>
<dbReference type="SMART" id="SM00717">
    <property type="entry name" value="SANT"/>
    <property type="match status" value="3"/>
</dbReference>
<feature type="domain" description="EF-hand" evidence="5">
    <location>
        <begin position="434"/>
        <end position="469"/>
    </location>
</feature>
<evidence type="ECO:0000259" key="6">
    <source>
        <dbReference type="PROSITE" id="PS51294"/>
    </source>
</evidence>
<dbReference type="GO" id="GO:0000981">
    <property type="term" value="F:DNA-binding transcription factor activity, RNA polymerase II-specific"/>
    <property type="evidence" value="ECO:0007669"/>
    <property type="project" value="TreeGrafter"/>
</dbReference>
<dbReference type="SUPFAM" id="SSF46689">
    <property type="entry name" value="Homeodomain-like"/>
    <property type="match status" value="2"/>
</dbReference>
<comment type="caution">
    <text evidence="7">The sequence shown here is derived from an EMBL/GenBank/DDBJ whole genome shotgun (WGS) entry which is preliminary data.</text>
</comment>
<dbReference type="FunFam" id="1.10.10.60:FF:000010">
    <property type="entry name" value="Transcriptional activator Myb isoform A"/>
    <property type="match status" value="1"/>
</dbReference>
<accession>A0A817ZIW0</accession>
<dbReference type="InterPro" id="IPR001005">
    <property type="entry name" value="SANT/Myb"/>
</dbReference>
<dbReference type="Pfam" id="PF00249">
    <property type="entry name" value="Myb_DNA-binding"/>
    <property type="match status" value="1"/>
</dbReference>
<dbReference type="Gene3D" id="1.10.10.60">
    <property type="entry name" value="Homeodomain-like"/>
    <property type="match status" value="3"/>
</dbReference>
<feature type="domain" description="EF-hand" evidence="5">
    <location>
        <begin position="97"/>
        <end position="132"/>
    </location>
</feature>
<dbReference type="InterPro" id="IPR017930">
    <property type="entry name" value="Myb_dom"/>
</dbReference>
<feature type="domain" description="HTH myb-type" evidence="6">
    <location>
        <begin position="1100"/>
        <end position="1150"/>
    </location>
</feature>
<feature type="domain" description="Myb-like" evidence="4">
    <location>
        <begin position="990"/>
        <end position="1043"/>
    </location>
</feature>
<feature type="region of interest" description="Disordered" evidence="3">
    <location>
        <begin position="1193"/>
        <end position="1230"/>
    </location>
</feature>
<feature type="compositionally biased region" description="Basic and acidic residues" evidence="3">
    <location>
        <begin position="346"/>
        <end position="356"/>
    </location>
</feature>
<feature type="compositionally biased region" description="Polar residues" evidence="3">
    <location>
        <begin position="387"/>
        <end position="399"/>
    </location>
</feature>
<dbReference type="PANTHER" id="PTHR45614:SF25">
    <property type="entry name" value="MYB PROTEIN"/>
    <property type="match status" value="1"/>
</dbReference>
<name>A0A817ZIW0_9BILA</name>
<evidence type="ECO:0000259" key="5">
    <source>
        <dbReference type="PROSITE" id="PS50222"/>
    </source>
</evidence>
<feature type="domain" description="EF-hand" evidence="5">
    <location>
        <begin position="685"/>
        <end position="720"/>
    </location>
</feature>
<dbReference type="InterPro" id="IPR009057">
    <property type="entry name" value="Homeodomain-like_sf"/>
</dbReference>
<dbReference type="PROSITE" id="PS51294">
    <property type="entry name" value="HTH_MYB"/>
    <property type="match status" value="3"/>
</dbReference>
<dbReference type="InterPro" id="IPR050560">
    <property type="entry name" value="MYB_TF"/>
</dbReference>